<dbReference type="PROSITE" id="PS51203">
    <property type="entry name" value="CS"/>
    <property type="match status" value="1"/>
</dbReference>
<comment type="similarity">
    <text evidence="2 3">Belongs to the small heat shock protein (HSP20) family.</text>
</comment>
<dbReference type="FunFam" id="2.60.40.790:FF:000053">
    <property type="entry name" value="17.5 kDa class I heat shock protein"/>
    <property type="match status" value="1"/>
</dbReference>
<dbReference type="OrthoDB" id="5511210at2759"/>
<keyword evidence="8" id="KW-1185">Reference proteome</keyword>
<sequence>MAVVPNKHDHHDHHKHHTKGQALNVFDPFSWDPFEDFGNFGALWNHEAGKAFQNDMRAVGNTRVDWKETADAHVFKADLPGLTKEEVQVTVEDNNTLKISGKRVKEGVDKNDKWHMVERLHSSFLRQFRIPENTNIDAVTAKVAHGVLTVTLPKKTSSKNSTPRHIDVA</sequence>
<evidence type="ECO:0000313" key="7">
    <source>
        <dbReference type="EnsemblPlants" id="Pp3c25_8880V3.1"/>
    </source>
</evidence>
<evidence type="ECO:0000256" key="1">
    <source>
        <dbReference type="ARBA" id="ARBA00023016"/>
    </source>
</evidence>
<gene>
    <name evidence="7" type="primary">LOC112277282</name>
    <name evidence="6" type="ORF">PHYPA_029764</name>
</gene>
<dbReference type="OMA" id="KWHMVER"/>
<protein>
    <recommendedName>
        <fullName evidence="9">SHSP domain-containing protein</fullName>
    </recommendedName>
</protein>
<dbReference type="Gene3D" id="2.60.40.790">
    <property type="match status" value="1"/>
</dbReference>
<organism evidence="6">
    <name type="scientific">Physcomitrium patens</name>
    <name type="common">Spreading-leaved earth moss</name>
    <name type="synonym">Physcomitrella patens</name>
    <dbReference type="NCBI Taxonomy" id="3218"/>
    <lineage>
        <taxon>Eukaryota</taxon>
        <taxon>Viridiplantae</taxon>
        <taxon>Streptophyta</taxon>
        <taxon>Embryophyta</taxon>
        <taxon>Bryophyta</taxon>
        <taxon>Bryophytina</taxon>
        <taxon>Bryopsida</taxon>
        <taxon>Funariidae</taxon>
        <taxon>Funariales</taxon>
        <taxon>Funariaceae</taxon>
        <taxon>Physcomitrium</taxon>
    </lineage>
</organism>
<evidence type="ECO:0000259" key="5">
    <source>
        <dbReference type="PROSITE" id="PS51203"/>
    </source>
</evidence>
<proteinExistence type="inferred from homology"/>
<dbReference type="PANTHER" id="PTHR11527">
    <property type="entry name" value="HEAT-SHOCK PROTEIN 20 FAMILY MEMBER"/>
    <property type="match status" value="1"/>
</dbReference>
<dbReference type="InterPro" id="IPR007052">
    <property type="entry name" value="CS_dom"/>
</dbReference>
<reference evidence="6 8" key="1">
    <citation type="journal article" date="2008" name="Science">
        <title>The Physcomitrella genome reveals evolutionary insights into the conquest of land by plants.</title>
        <authorList>
            <person name="Rensing S."/>
            <person name="Lang D."/>
            <person name="Zimmer A."/>
            <person name="Terry A."/>
            <person name="Salamov A."/>
            <person name="Shapiro H."/>
            <person name="Nishiyama T."/>
            <person name="Perroud P.-F."/>
            <person name="Lindquist E."/>
            <person name="Kamisugi Y."/>
            <person name="Tanahashi T."/>
            <person name="Sakakibara K."/>
            <person name="Fujita T."/>
            <person name="Oishi K."/>
            <person name="Shin-I T."/>
            <person name="Kuroki Y."/>
            <person name="Toyoda A."/>
            <person name="Suzuki Y."/>
            <person name="Hashimoto A."/>
            <person name="Yamaguchi K."/>
            <person name="Sugano A."/>
            <person name="Kohara Y."/>
            <person name="Fujiyama A."/>
            <person name="Anterola A."/>
            <person name="Aoki S."/>
            <person name="Ashton N."/>
            <person name="Barbazuk W.B."/>
            <person name="Barker E."/>
            <person name="Bennetzen J."/>
            <person name="Bezanilla M."/>
            <person name="Blankenship R."/>
            <person name="Cho S.H."/>
            <person name="Dutcher S."/>
            <person name="Estelle M."/>
            <person name="Fawcett J.A."/>
            <person name="Gundlach H."/>
            <person name="Hanada K."/>
            <person name="Heyl A."/>
            <person name="Hicks K.A."/>
            <person name="Hugh J."/>
            <person name="Lohr M."/>
            <person name="Mayer K."/>
            <person name="Melkozernov A."/>
            <person name="Murata T."/>
            <person name="Nelson D."/>
            <person name="Pils B."/>
            <person name="Prigge M."/>
            <person name="Reiss B."/>
            <person name="Renner T."/>
            <person name="Rombauts S."/>
            <person name="Rushton P."/>
            <person name="Sanderfoot A."/>
            <person name="Schween G."/>
            <person name="Shiu S.-H."/>
            <person name="Stueber K."/>
            <person name="Theodoulou F.L."/>
            <person name="Tu H."/>
            <person name="Van de Peer Y."/>
            <person name="Verrier P.J."/>
            <person name="Waters E."/>
            <person name="Wood A."/>
            <person name="Yang L."/>
            <person name="Cove D."/>
            <person name="Cuming A."/>
            <person name="Hasebe M."/>
            <person name="Lucas S."/>
            <person name="Mishler D.B."/>
            <person name="Reski R."/>
            <person name="Grigoriev I."/>
            <person name="Quatrano R.S."/>
            <person name="Boore J.L."/>
        </authorList>
    </citation>
    <scope>NUCLEOTIDE SEQUENCE [LARGE SCALE GENOMIC DNA]</scope>
    <source>
        <strain evidence="7 8">cv. Gransden 2004</strain>
    </source>
</reference>
<dbReference type="EnsemblPlants" id="Pp3c25_8880V3.1">
    <property type="protein sequence ID" value="Pp3c25_8880V3.1"/>
    <property type="gene ID" value="Pp3c25_8880"/>
</dbReference>
<accession>A9S5S2</accession>
<dbReference type="PaxDb" id="3218-PP1S50_96V6.1"/>
<dbReference type="GO" id="GO:0006457">
    <property type="term" value="P:protein folding"/>
    <property type="evidence" value="ECO:0000318"/>
    <property type="project" value="GO_Central"/>
</dbReference>
<dbReference type="STRING" id="3218.A9S5S2"/>
<evidence type="ECO:0000256" key="3">
    <source>
        <dbReference type="RuleBase" id="RU003616"/>
    </source>
</evidence>
<dbReference type="SUPFAM" id="SSF49764">
    <property type="entry name" value="HSP20-like chaperones"/>
    <property type="match status" value="1"/>
</dbReference>
<evidence type="ECO:0000313" key="8">
    <source>
        <dbReference type="Proteomes" id="UP000006727"/>
    </source>
</evidence>
<dbReference type="eggNOG" id="KOG0710">
    <property type="taxonomic scope" value="Eukaryota"/>
</dbReference>
<dbReference type="InterPro" id="IPR031107">
    <property type="entry name" value="Small_HSP"/>
</dbReference>
<feature type="domain" description="CS" evidence="5">
    <location>
        <begin position="59"/>
        <end position="166"/>
    </location>
</feature>
<keyword evidence="1" id="KW-0346">Stress response</keyword>
<dbReference type="Pfam" id="PF00011">
    <property type="entry name" value="HSP20"/>
    <property type="match status" value="1"/>
</dbReference>
<dbReference type="RefSeq" id="XP_024365183.1">
    <property type="nucleotide sequence ID" value="XM_024509415.2"/>
</dbReference>
<dbReference type="GO" id="GO:0009408">
    <property type="term" value="P:response to heat"/>
    <property type="evidence" value="ECO:0000318"/>
    <property type="project" value="GO_Central"/>
</dbReference>
<dbReference type="EnsemblPlants" id="Pp3c25_8880V3.2">
    <property type="protein sequence ID" value="Pp3c25_8880V3.2"/>
    <property type="gene ID" value="Pp3c25_8880"/>
</dbReference>
<dbReference type="GO" id="GO:0042542">
    <property type="term" value="P:response to hydrogen peroxide"/>
    <property type="evidence" value="ECO:0000318"/>
    <property type="project" value="GO_Central"/>
</dbReference>
<dbReference type="GO" id="GO:0009651">
    <property type="term" value="P:response to salt stress"/>
    <property type="evidence" value="ECO:0000318"/>
    <property type="project" value="GO_Central"/>
</dbReference>
<reference evidence="6 8" key="2">
    <citation type="journal article" date="2018" name="Plant J.">
        <title>The Physcomitrella patens chromosome-scale assembly reveals moss genome structure and evolution.</title>
        <authorList>
            <person name="Lang D."/>
            <person name="Ullrich K.K."/>
            <person name="Murat F."/>
            <person name="Fuchs J."/>
            <person name="Jenkins J."/>
            <person name="Haas F.B."/>
            <person name="Piednoel M."/>
            <person name="Gundlach H."/>
            <person name="Van Bel M."/>
            <person name="Meyberg R."/>
            <person name="Vives C."/>
            <person name="Morata J."/>
            <person name="Symeonidi A."/>
            <person name="Hiss M."/>
            <person name="Muchero W."/>
            <person name="Kamisugi Y."/>
            <person name="Saleh O."/>
            <person name="Blanc G."/>
            <person name="Decker E.L."/>
            <person name="van Gessel N."/>
            <person name="Grimwood J."/>
            <person name="Hayes R.D."/>
            <person name="Graham S.W."/>
            <person name="Gunter L.E."/>
            <person name="McDaniel S.F."/>
            <person name="Hoernstein S.N.W."/>
            <person name="Larsson A."/>
            <person name="Li F.W."/>
            <person name="Perroud P.F."/>
            <person name="Phillips J."/>
            <person name="Ranjan P."/>
            <person name="Rokshar D.S."/>
            <person name="Rothfels C.J."/>
            <person name="Schneider L."/>
            <person name="Shu S."/>
            <person name="Stevenson D.W."/>
            <person name="Thummler F."/>
            <person name="Tillich M."/>
            <person name="Villarreal Aguilar J.C."/>
            <person name="Widiez T."/>
            <person name="Wong G.K."/>
            <person name="Wymore A."/>
            <person name="Zhang Y."/>
            <person name="Zimmer A.D."/>
            <person name="Quatrano R.S."/>
            <person name="Mayer K.F.X."/>
            <person name="Goodstein D."/>
            <person name="Casacuberta J.M."/>
            <person name="Vandepoele K."/>
            <person name="Reski R."/>
            <person name="Cuming A.C."/>
            <person name="Tuskan G.A."/>
            <person name="Maumus F."/>
            <person name="Salse J."/>
            <person name="Schmutz J."/>
            <person name="Rensing S.A."/>
        </authorList>
    </citation>
    <scope>NUCLEOTIDE SEQUENCE [LARGE SCALE GENOMIC DNA]</scope>
    <source>
        <strain evidence="7 8">cv. Gransden 2004</strain>
    </source>
</reference>
<name>A9S5S2_PHYPA</name>
<dbReference type="CDD" id="cd06472">
    <property type="entry name" value="ACD_ScHsp26_like"/>
    <property type="match status" value="1"/>
</dbReference>
<dbReference type="GO" id="GO:0051082">
    <property type="term" value="F:unfolded protein binding"/>
    <property type="evidence" value="ECO:0000318"/>
    <property type="project" value="GO_Central"/>
</dbReference>
<dbReference type="PROSITE" id="PS01031">
    <property type="entry name" value="SHSP"/>
    <property type="match status" value="1"/>
</dbReference>
<dbReference type="InterPro" id="IPR002068">
    <property type="entry name" value="A-crystallin/Hsp20_dom"/>
</dbReference>
<dbReference type="HOGENOM" id="CLU_046737_5_0_1"/>
<dbReference type="Proteomes" id="UP000006727">
    <property type="component" value="Chromosome 25"/>
</dbReference>
<evidence type="ECO:0000259" key="4">
    <source>
        <dbReference type="PROSITE" id="PS01031"/>
    </source>
</evidence>
<evidence type="ECO:0000313" key="6">
    <source>
        <dbReference type="EMBL" id="PNR27612.1"/>
    </source>
</evidence>
<dbReference type="InterPro" id="IPR008978">
    <property type="entry name" value="HSP20-like_chaperone"/>
</dbReference>
<feature type="domain" description="SHSP" evidence="4">
    <location>
        <begin position="55"/>
        <end position="169"/>
    </location>
</feature>
<dbReference type="Gramene" id="Pp3c25_8880V3.2">
    <property type="protein sequence ID" value="Pp3c25_8880V3.2"/>
    <property type="gene ID" value="Pp3c25_8880"/>
</dbReference>
<evidence type="ECO:0000256" key="2">
    <source>
        <dbReference type="PROSITE-ProRule" id="PRU00285"/>
    </source>
</evidence>
<evidence type="ECO:0008006" key="9">
    <source>
        <dbReference type="Google" id="ProtNLM"/>
    </source>
</evidence>
<dbReference type="EMBL" id="ABEU02000025">
    <property type="protein sequence ID" value="PNR27612.1"/>
    <property type="molecule type" value="Genomic_DNA"/>
</dbReference>
<reference evidence="7" key="3">
    <citation type="submission" date="2020-12" db="UniProtKB">
        <authorList>
            <consortium name="EnsemblPlants"/>
        </authorList>
    </citation>
    <scope>IDENTIFICATION</scope>
</reference>
<dbReference type="Gramene" id="Pp3c25_8880V3.1">
    <property type="protein sequence ID" value="Pp3c25_8880V3.1"/>
    <property type="gene ID" value="Pp3c25_8880"/>
</dbReference>
<dbReference type="AlphaFoldDB" id="A9S5S2"/>
<dbReference type="GeneID" id="112277282"/>
<dbReference type="GO" id="GO:0051259">
    <property type="term" value="P:protein complex oligomerization"/>
    <property type="evidence" value="ECO:0000318"/>
    <property type="project" value="GO_Central"/>
</dbReference>